<comment type="caution">
    <text evidence="1">The sequence shown here is derived from an EMBL/GenBank/DDBJ whole genome shotgun (WGS) entry which is preliminary data.</text>
</comment>
<sequence length="111" mass="11778">MHLRGTVLLRARTRKAPTLTPFVVRWTAVLGLLLLVFAATAETRHFHSTGNDAQRCSVCVVAHSPTLMVRTAAVAPVKVSHPVVTLCNVAAASALSHDAHCIRPPPALASV</sequence>
<dbReference type="AlphaFoldDB" id="A0A932A8S4"/>
<evidence type="ECO:0000313" key="1">
    <source>
        <dbReference type="EMBL" id="MBI2678577.1"/>
    </source>
</evidence>
<name>A0A932A8S4_9BACT</name>
<organism evidence="1 2">
    <name type="scientific">Candidatus Korobacter versatilis</name>
    <dbReference type="NCBI Taxonomy" id="658062"/>
    <lineage>
        <taxon>Bacteria</taxon>
        <taxon>Pseudomonadati</taxon>
        <taxon>Acidobacteriota</taxon>
        <taxon>Terriglobia</taxon>
        <taxon>Terriglobales</taxon>
        <taxon>Candidatus Korobacteraceae</taxon>
        <taxon>Candidatus Korobacter</taxon>
    </lineage>
</organism>
<reference evidence="1" key="1">
    <citation type="submission" date="2020-07" db="EMBL/GenBank/DDBJ databases">
        <title>Huge and variable diversity of episymbiotic CPR bacteria and DPANN archaea in groundwater ecosystems.</title>
        <authorList>
            <person name="He C.Y."/>
            <person name="Keren R."/>
            <person name="Whittaker M."/>
            <person name="Farag I.F."/>
            <person name="Doudna J."/>
            <person name="Cate J.H.D."/>
            <person name="Banfield J.F."/>
        </authorList>
    </citation>
    <scope>NUCLEOTIDE SEQUENCE</scope>
    <source>
        <strain evidence="1">NC_groundwater_580_Pr5_B-0.1um_64_19</strain>
    </source>
</reference>
<evidence type="ECO:0000313" key="2">
    <source>
        <dbReference type="Proteomes" id="UP000779809"/>
    </source>
</evidence>
<protein>
    <submittedName>
        <fullName evidence="1">Uncharacterized protein</fullName>
    </submittedName>
</protein>
<gene>
    <name evidence="1" type="ORF">HYX28_07325</name>
</gene>
<proteinExistence type="predicted"/>
<dbReference type="Proteomes" id="UP000779809">
    <property type="component" value="Unassembled WGS sequence"/>
</dbReference>
<accession>A0A932A8S4</accession>
<dbReference type="EMBL" id="JACPNR010000009">
    <property type="protein sequence ID" value="MBI2678577.1"/>
    <property type="molecule type" value="Genomic_DNA"/>
</dbReference>